<dbReference type="GO" id="GO:0046872">
    <property type="term" value="F:metal ion binding"/>
    <property type="evidence" value="ECO:0007669"/>
    <property type="project" value="UniProtKB-KW"/>
</dbReference>
<dbReference type="STRING" id="6832.A0A553NFG9"/>
<feature type="binding site" evidence="2">
    <location>
        <position position="184"/>
    </location>
    <ligand>
        <name>Mg(2+)</name>
        <dbReference type="ChEBI" id="CHEBI:18420"/>
    </ligand>
</feature>
<evidence type="ECO:0000313" key="3">
    <source>
        <dbReference type="EMBL" id="TRY64119.1"/>
    </source>
</evidence>
<proteinExistence type="predicted"/>
<dbReference type="InterPro" id="IPR016965">
    <property type="entry name" value="Pase_PHOSPHO-typ"/>
</dbReference>
<feature type="active site" description="Proton donor" evidence="1">
    <location>
        <position position="13"/>
    </location>
</feature>
<evidence type="ECO:0000256" key="1">
    <source>
        <dbReference type="PIRSR" id="PIRSR031051-1"/>
    </source>
</evidence>
<organism evidence="3 4">
    <name type="scientific">Tigriopus californicus</name>
    <name type="common">Marine copepod</name>
    <dbReference type="NCBI Taxonomy" id="6832"/>
    <lineage>
        <taxon>Eukaryota</taxon>
        <taxon>Metazoa</taxon>
        <taxon>Ecdysozoa</taxon>
        <taxon>Arthropoda</taxon>
        <taxon>Crustacea</taxon>
        <taxon>Multicrustacea</taxon>
        <taxon>Hexanauplia</taxon>
        <taxon>Copepoda</taxon>
        <taxon>Harpacticoida</taxon>
        <taxon>Harpacticidae</taxon>
        <taxon>Tigriopus</taxon>
    </lineage>
</organism>
<dbReference type="InterPro" id="IPR023214">
    <property type="entry name" value="HAD_sf"/>
</dbReference>
<dbReference type="PIRSF" id="PIRSF031051">
    <property type="entry name" value="PyrdxlP_Pase_PHOSPHO2"/>
    <property type="match status" value="1"/>
</dbReference>
<dbReference type="OrthoDB" id="10267182at2759"/>
<dbReference type="PANTHER" id="PTHR20889:SF12">
    <property type="entry name" value="LP01149P"/>
    <property type="match status" value="1"/>
</dbReference>
<keyword evidence="2" id="KW-0460">Magnesium</keyword>
<feature type="binding site" evidence="2">
    <location>
        <position position="13"/>
    </location>
    <ligand>
        <name>Mg(2+)</name>
        <dbReference type="ChEBI" id="CHEBI:18420"/>
    </ligand>
</feature>
<dbReference type="InterPro" id="IPR036412">
    <property type="entry name" value="HAD-like_sf"/>
</dbReference>
<dbReference type="Proteomes" id="UP000318571">
    <property type="component" value="Chromosome 10"/>
</dbReference>
<evidence type="ECO:0000256" key="2">
    <source>
        <dbReference type="PIRSR" id="PIRSR031051-3"/>
    </source>
</evidence>
<comment type="cofactor">
    <cofactor evidence="2">
        <name>Mg(2+)</name>
        <dbReference type="ChEBI" id="CHEBI:18420"/>
    </cofactor>
</comment>
<keyword evidence="4" id="KW-1185">Reference proteome</keyword>
<dbReference type="PANTHER" id="PTHR20889">
    <property type="entry name" value="PHOSPHATASE, ORPHAN 1, 2"/>
    <property type="match status" value="1"/>
</dbReference>
<keyword evidence="2" id="KW-0479">Metal-binding</keyword>
<accession>A0A553NFG9</accession>
<feature type="active site" description="Nucleophile" evidence="1">
    <location>
        <position position="11"/>
    </location>
</feature>
<dbReference type="AlphaFoldDB" id="A0A553NFG9"/>
<dbReference type="Gene3D" id="3.40.50.1000">
    <property type="entry name" value="HAD superfamily/HAD-like"/>
    <property type="match status" value="1"/>
</dbReference>
<reference evidence="3 4" key="1">
    <citation type="journal article" date="2018" name="Nat. Ecol. Evol.">
        <title>Genomic signatures of mitonuclear coevolution across populations of Tigriopus californicus.</title>
        <authorList>
            <person name="Barreto F.S."/>
            <person name="Watson E.T."/>
            <person name="Lima T.G."/>
            <person name="Willett C.S."/>
            <person name="Edmands S."/>
            <person name="Li W."/>
            <person name="Burton R.S."/>
        </authorList>
    </citation>
    <scope>NUCLEOTIDE SEQUENCE [LARGE SCALE GENOMIC DNA]</scope>
    <source>
        <strain evidence="3 4">San Diego</strain>
    </source>
</reference>
<dbReference type="GO" id="GO:0016791">
    <property type="term" value="F:phosphatase activity"/>
    <property type="evidence" value="ECO:0007669"/>
    <property type="project" value="InterPro"/>
</dbReference>
<protein>
    <submittedName>
        <fullName evidence="3">Uncharacterized protein</fullName>
    </submittedName>
</protein>
<comment type="caution">
    <text evidence="3">The sequence shown here is derived from an EMBL/GenBank/DDBJ whole genome shotgun (WGS) entry which is preliminary data.</text>
</comment>
<sequence length="245" mass="27669">MKQVQGVLAFDFDDTLITNVPEETILRWCAKFTEPGDLPKPSMYMKDIVDYQNDVFSLVFKKGKTIQDILNQVDFKYMSPGMIPLIEEVRSRLGFKIMIVTDNNSVVLEHSLKSLGVAHLIDEIVVNPAKINPQGQLVVSPWQIQDHCPLSFRNLCKGQALFEYVEKLEKNSGRKVDFVGYCGDNRNDVCPALRLRAGDIVFPRAGHPLVQFLEDKQSEMKADIVPWSTGQDILNAIDAKLKTLS</sequence>
<dbReference type="EMBL" id="VCGU01000458">
    <property type="protein sequence ID" value="TRY64119.1"/>
    <property type="molecule type" value="Genomic_DNA"/>
</dbReference>
<gene>
    <name evidence="3" type="ORF">TCAL_00440</name>
</gene>
<feature type="binding site" evidence="2">
    <location>
        <position position="11"/>
    </location>
    <ligand>
        <name>Mg(2+)</name>
        <dbReference type="ChEBI" id="CHEBI:18420"/>
    </ligand>
</feature>
<evidence type="ECO:0000313" key="4">
    <source>
        <dbReference type="Proteomes" id="UP000318571"/>
    </source>
</evidence>
<dbReference type="Pfam" id="PF06888">
    <property type="entry name" value="Put_Phosphatase"/>
    <property type="match status" value="1"/>
</dbReference>
<name>A0A553NFG9_TIGCA</name>
<dbReference type="SUPFAM" id="SSF56784">
    <property type="entry name" value="HAD-like"/>
    <property type="match status" value="1"/>
</dbReference>